<dbReference type="InterPro" id="IPR001611">
    <property type="entry name" value="Leu-rich_rpt"/>
</dbReference>
<sequence length="280" mass="29537">MSAGALCAGILSAVPGKRKSPRRTFSYQTVRSLLGEKMNAFGFPSLGTGAASLSCASQRRTDPGVRVAAAQFRCSVSPDVEREWAHKQTLYLGGQRLGDSAMEHVARALQSSACRLQALNLDGNEIGDAGARILASGLEKNSTLEELIICDNLIGDVGMAYLATALARNAQCQVRVISLIRNALGAGSGEALRKLLASNRSVTTLYLMHQTIKGTGLQDAGARAFAQGMQENERIGGAFWFANVQGNAISQAGLDAIGGLRVLGKHCVYPLDRYPGAGRA</sequence>
<dbReference type="AlphaFoldDB" id="A0A5J4YSR8"/>
<reference evidence="5" key="1">
    <citation type="journal article" date="2019" name="Nat. Commun.">
        <title>Expansion of phycobilisome linker gene families in mesophilic red algae.</title>
        <authorList>
            <person name="Lee J."/>
            <person name="Kim D."/>
            <person name="Bhattacharya D."/>
            <person name="Yoon H.S."/>
        </authorList>
    </citation>
    <scope>NUCLEOTIDE SEQUENCE [LARGE SCALE GENOMIC DNA]</scope>
    <source>
        <strain evidence="5">CCMP 1328</strain>
    </source>
</reference>
<dbReference type="Proteomes" id="UP000324585">
    <property type="component" value="Unassembled WGS sequence"/>
</dbReference>
<name>A0A5J4YSR8_PORPP</name>
<comment type="caution">
    <text evidence="4">The sequence shown here is derived from an EMBL/GenBank/DDBJ whole genome shotgun (WGS) entry which is preliminary data.</text>
</comment>
<accession>A0A5J4YSR8</accession>
<organism evidence="4 5">
    <name type="scientific">Porphyridium purpureum</name>
    <name type="common">Red alga</name>
    <name type="synonym">Porphyridium cruentum</name>
    <dbReference type="NCBI Taxonomy" id="35688"/>
    <lineage>
        <taxon>Eukaryota</taxon>
        <taxon>Rhodophyta</taxon>
        <taxon>Bangiophyceae</taxon>
        <taxon>Porphyridiales</taxon>
        <taxon>Porphyridiaceae</taxon>
        <taxon>Porphyridium</taxon>
    </lineage>
</organism>
<keyword evidence="5" id="KW-1185">Reference proteome</keyword>
<evidence type="ECO:0000313" key="5">
    <source>
        <dbReference type="Proteomes" id="UP000324585"/>
    </source>
</evidence>
<gene>
    <name evidence="4" type="ORF">FVE85_2637</name>
</gene>
<dbReference type="PANTHER" id="PTHR24113:SF12">
    <property type="entry name" value="RAN GTPASE-ACTIVATING PROTEIN 1"/>
    <property type="match status" value="1"/>
</dbReference>
<evidence type="ECO:0000256" key="1">
    <source>
        <dbReference type="ARBA" id="ARBA00022468"/>
    </source>
</evidence>
<dbReference type="PANTHER" id="PTHR24113">
    <property type="entry name" value="RAN GTPASE-ACTIVATING PROTEIN 1"/>
    <property type="match status" value="1"/>
</dbReference>
<dbReference type="GO" id="GO:0031267">
    <property type="term" value="F:small GTPase binding"/>
    <property type="evidence" value="ECO:0007669"/>
    <property type="project" value="TreeGrafter"/>
</dbReference>
<dbReference type="OrthoDB" id="120976at2759"/>
<dbReference type="EMBL" id="VRMN01000004">
    <property type="protein sequence ID" value="KAA8494396.1"/>
    <property type="molecule type" value="Genomic_DNA"/>
</dbReference>
<dbReference type="Pfam" id="PF13516">
    <property type="entry name" value="LRR_6"/>
    <property type="match status" value="2"/>
</dbReference>
<keyword evidence="1" id="KW-0343">GTPase activation</keyword>
<dbReference type="SUPFAM" id="SSF52047">
    <property type="entry name" value="RNI-like"/>
    <property type="match status" value="1"/>
</dbReference>
<dbReference type="InterPro" id="IPR032675">
    <property type="entry name" value="LRR_dom_sf"/>
</dbReference>
<dbReference type="GO" id="GO:0006913">
    <property type="term" value="P:nucleocytoplasmic transport"/>
    <property type="evidence" value="ECO:0007669"/>
    <property type="project" value="TreeGrafter"/>
</dbReference>
<dbReference type="InterPro" id="IPR027038">
    <property type="entry name" value="RanGap"/>
</dbReference>
<evidence type="ECO:0000313" key="4">
    <source>
        <dbReference type="EMBL" id="KAA8494396.1"/>
    </source>
</evidence>
<protein>
    <submittedName>
        <fullName evidence="4">Ribonuclease inhibitor</fullName>
    </submittedName>
</protein>
<dbReference type="SMART" id="SM00368">
    <property type="entry name" value="LRR_RI"/>
    <property type="match status" value="4"/>
</dbReference>
<dbReference type="GO" id="GO:0048471">
    <property type="term" value="C:perinuclear region of cytoplasm"/>
    <property type="evidence" value="ECO:0007669"/>
    <property type="project" value="TreeGrafter"/>
</dbReference>
<evidence type="ECO:0000256" key="3">
    <source>
        <dbReference type="ARBA" id="ARBA00022737"/>
    </source>
</evidence>
<evidence type="ECO:0000256" key="2">
    <source>
        <dbReference type="ARBA" id="ARBA00022614"/>
    </source>
</evidence>
<dbReference type="GO" id="GO:0005829">
    <property type="term" value="C:cytosol"/>
    <property type="evidence" value="ECO:0007669"/>
    <property type="project" value="TreeGrafter"/>
</dbReference>
<proteinExistence type="predicted"/>
<dbReference type="Gene3D" id="3.80.10.10">
    <property type="entry name" value="Ribonuclease Inhibitor"/>
    <property type="match status" value="1"/>
</dbReference>
<keyword evidence="2" id="KW-0433">Leucine-rich repeat</keyword>
<keyword evidence="3" id="KW-0677">Repeat</keyword>
<dbReference type="GO" id="GO:0005634">
    <property type="term" value="C:nucleus"/>
    <property type="evidence" value="ECO:0007669"/>
    <property type="project" value="TreeGrafter"/>
</dbReference>
<dbReference type="GO" id="GO:0005096">
    <property type="term" value="F:GTPase activator activity"/>
    <property type="evidence" value="ECO:0007669"/>
    <property type="project" value="UniProtKB-KW"/>
</dbReference>